<feature type="domain" description="Soluble ligand binding" evidence="4">
    <location>
        <begin position="334"/>
        <end position="372"/>
    </location>
</feature>
<protein>
    <submittedName>
        <fullName evidence="5">SLBB domain-containing protein</fullName>
    </submittedName>
</protein>
<accession>A0ABV6IUM9</accession>
<evidence type="ECO:0000313" key="6">
    <source>
        <dbReference type="Proteomes" id="UP001589789"/>
    </source>
</evidence>
<feature type="domain" description="Polysaccharide export protein N-terminal" evidence="3">
    <location>
        <begin position="174"/>
        <end position="234"/>
    </location>
</feature>
<gene>
    <name evidence="5" type="ORF">ACFFIC_12940</name>
</gene>
<comment type="caution">
    <text evidence="5">The sequence shown here is derived from an EMBL/GenBank/DDBJ whole genome shotgun (WGS) entry which is preliminary data.</text>
</comment>
<dbReference type="Pfam" id="PF10531">
    <property type="entry name" value="SLBB"/>
    <property type="match status" value="4"/>
</dbReference>
<name>A0ABV6IUM9_9PROT</name>
<reference evidence="5 6" key="1">
    <citation type="submission" date="2024-09" db="EMBL/GenBank/DDBJ databases">
        <authorList>
            <person name="Sun Q."/>
            <person name="Mori K."/>
        </authorList>
    </citation>
    <scope>NUCLEOTIDE SEQUENCE [LARGE SCALE GENOMIC DNA]</scope>
    <source>
        <strain evidence="5 6">CCM 7468</strain>
    </source>
</reference>
<dbReference type="InterPro" id="IPR019554">
    <property type="entry name" value="Soluble_ligand-bd"/>
</dbReference>
<keyword evidence="6" id="KW-1185">Reference proteome</keyword>
<feature type="domain" description="Soluble ligand binding" evidence="4">
    <location>
        <begin position="253"/>
        <end position="300"/>
    </location>
</feature>
<feature type="compositionally biased region" description="Low complexity" evidence="2">
    <location>
        <begin position="56"/>
        <end position="73"/>
    </location>
</feature>
<organism evidence="5 6">
    <name type="scientific">Muricoccus vinaceus</name>
    <dbReference type="NCBI Taxonomy" id="424704"/>
    <lineage>
        <taxon>Bacteria</taxon>
        <taxon>Pseudomonadati</taxon>
        <taxon>Pseudomonadota</taxon>
        <taxon>Alphaproteobacteria</taxon>
        <taxon>Acetobacterales</taxon>
        <taxon>Roseomonadaceae</taxon>
        <taxon>Muricoccus</taxon>
    </lineage>
</organism>
<dbReference type="EMBL" id="JBHLVZ010000033">
    <property type="protein sequence ID" value="MFC0386440.1"/>
    <property type="molecule type" value="Genomic_DNA"/>
</dbReference>
<dbReference type="Proteomes" id="UP001589789">
    <property type="component" value="Unassembled WGS sequence"/>
</dbReference>
<dbReference type="InterPro" id="IPR049712">
    <property type="entry name" value="Poly_export"/>
</dbReference>
<keyword evidence="1" id="KW-0732">Signal</keyword>
<proteinExistence type="predicted"/>
<evidence type="ECO:0000313" key="5">
    <source>
        <dbReference type="EMBL" id="MFC0386440.1"/>
    </source>
</evidence>
<evidence type="ECO:0000259" key="4">
    <source>
        <dbReference type="Pfam" id="PF10531"/>
    </source>
</evidence>
<dbReference type="RefSeq" id="WP_377050908.1">
    <property type="nucleotide sequence ID" value="NZ_JBHLVZ010000033.1"/>
</dbReference>
<sequence length="960" mass="98869">MSIRGTAEKAGRLAAAMLLALAPAGTGRGQSLAQGFSQGPGPGSGGGQPLLPPSLPSALPLTLPGGQPLPSLSGVAQQDILQRILDAAGGRAGSPAPQPPAPQPIPAYSPPPSVPQGSPAFRPEAAEPLSNTEAFFAARLPEQQPPLRQFGYDTFRNLAPLPGGPPAVVGALPDSFVLGRDDEVVVSIRGRSRQSLSLRVGRDGMIALPDLAPFPAAGRTLRDLRADIETRVARELGGSEAFVSMGQTRQIGIFVAGEVVRPGLVPLPALASLLDALGAAGGIRRSGSLRAIRVEGAGGARTVDLYAAIAGVPGTPDLSLREGERVVVPPLGAVVALGGDVTRPAIYELPAGTDAAPLFSLLALAGGTLRPAGNRFLSTGTDAGGRRAVAELSPRSTLRRGDAVVTSPGVDATAGGLRLVGHVAAPVTRGVGPRGAGLRALLSDPRVIRPDPYVRMGIAWRMDPRTRVRRFIAFDLGRVMQGQAELPLQEGDEVILLSQADVLWLAAPPVQRALRGELAPTPPLAGAPGGTIPANAQAATQTGAQFGAQFGAQPLMQLSGAAPAPDCPALTALAVAARSSPLRFAHARSAGFPDLGATGCPQLFIDYPTLLPFLLDQSVLLAGEVRLPGLYPILEDTGLDSVLAAGGGTADTADLSAVEFAREPLEGAGAIPLSRVQLDLRSRNFAAIRLSPRDAVRVPRGFGDRDTGPVALVGEFLRPGTYDIRRGERLSELLARAGGLTAQAYPYGAVFTRESVRARQQEGFQRTARELETSLIQVAAGQAVAGSRAGNLDIGGAINAGQALAGTLREARAAGRMVVEANPVVLASRPDLDVLLEPGDLLVVPKRPNEVTVVGAVLNPGSLQFSSGWRAIQYVRGAGGEQRFADISRAFVVLPNGQTVPAGLGSWQAGGPPIPPGSLVVVPQDPSPYETWGLIRDLAGVLGQLSISSAALAVISRQAR</sequence>
<feature type="region of interest" description="Disordered" evidence="2">
    <location>
        <begin position="89"/>
        <end position="124"/>
    </location>
</feature>
<feature type="compositionally biased region" description="Gly residues" evidence="2">
    <location>
        <begin position="38"/>
        <end position="48"/>
    </location>
</feature>
<feature type="domain" description="Soluble ligand binding" evidence="4">
    <location>
        <begin position="710"/>
        <end position="745"/>
    </location>
</feature>
<dbReference type="Gene3D" id="3.10.560.10">
    <property type="entry name" value="Outer membrane lipoprotein wza domain like"/>
    <property type="match status" value="4"/>
</dbReference>
<feature type="domain" description="Soluble ligand binding" evidence="4">
    <location>
        <begin position="621"/>
        <end position="662"/>
    </location>
</feature>
<evidence type="ECO:0000259" key="3">
    <source>
        <dbReference type="Pfam" id="PF02563"/>
    </source>
</evidence>
<evidence type="ECO:0000256" key="2">
    <source>
        <dbReference type="SAM" id="MobiDB-lite"/>
    </source>
</evidence>
<evidence type="ECO:0000256" key="1">
    <source>
        <dbReference type="ARBA" id="ARBA00022729"/>
    </source>
</evidence>
<dbReference type="Pfam" id="PF02563">
    <property type="entry name" value="Poly_export"/>
    <property type="match status" value="1"/>
</dbReference>
<feature type="compositionally biased region" description="Pro residues" evidence="2">
    <location>
        <begin position="96"/>
        <end position="114"/>
    </location>
</feature>
<feature type="region of interest" description="Disordered" evidence="2">
    <location>
        <begin position="27"/>
        <end position="73"/>
    </location>
</feature>
<dbReference type="PANTHER" id="PTHR33619">
    <property type="entry name" value="POLYSACCHARIDE EXPORT PROTEIN GFCE-RELATED"/>
    <property type="match status" value="1"/>
</dbReference>
<dbReference type="PANTHER" id="PTHR33619:SF3">
    <property type="entry name" value="POLYSACCHARIDE EXPORT PROTEIN GFCE-RELATED"/>
    <property type="match status" value="1"/>
</dbReference>
<dbReference type="InterPro" id="IPR003715">
    <property type="entry name" value="Poly_export_N"/>
</dbReference>